<comment type="similarity">
    <text evidence="4">Belongs to the metallo-beta-lactamase superfamily. RNA-metabolizing metallo-beta-lactamase-like family. CPSF2/YSH1 subfamily.</text>
</comment>
<comment type="caution">
    <text evidence="7">The sequence shown here is derived from an EMBL/GenBank/DDBJ whole genome shotgun (WGS) entry which is preliminary data.</text>
</comment>
<dbReference type="Pfam" id="PF10996">
    <property type="entry name" value="Beta-Casp"/>
    <property type="match status" value="1"/>
</dbReference>
<dbReference type="Pfam" id="PF16661">
    <property type="entry name" value="Lactamase_B_6"/>
    <property type="match status" value="1"/>
</dbReference>
<evidence type="ECO:0000313" key="7">
    <source>
        <dbReference type="EMBL" id="KAK7208303.1"/>
    </source>
</evidence>
<dbReference type="PANTHER" id="PTHR45922">
    <property type="entry name" value="CLEAVAGE AND POLYADENYLATION SPECIFICITY FACTOR SUBUNIT 2"/>
    <property type="match status" value="1"/>
</dbReference>
<feature type="region of interest" description="Disordered" evidence="5">
    <location>
        <begin position="471"/>
        <end position="495"/>
    </location>
</feature>
<dbReference type="SMART" id="SM01027">
    <property type="entry name" value="Beta-Casp"/>
    <property type="match status" value="1"/>
</dbReference>
<dbReference type="EMBL" id="JBBJBU010000001">
    <property type="protein sequence ID" value="KAK7208303.1"/>
    <property type="molecule type" value="Genomic_DNA"/>
</dbReference>
<comment type="subcellular location">
    <subcellularLocation>
        <location evidence="1 4">Nucleus</location>
    </subcellularLocation>
</comment>
<dbReference type="InterPro" id="IPR035639">
    <property type="entry name" value="CPSF2_MBL"/>
</dbReference>
<dbReference type="InterPro" id="IPR001279">
    <property type="entry name" value="Metallo-B-lactamas"/>
</dbReference>
<dbReference type="InterPro" id="IPR011108">
    <property type="entry name" value="RMMBL"/>
</dbReference>
<feature type="compositionally biased region" description="Acidic residues" evidence="5">
    <location>
        <begin position="474"/>
        <end position="495"/>
    </location>
</feature>
<dbReference type="InterPro" id="IPR022712">
    <property type="entry name" value="Beta_Casp"/>
</dbReference>
<dbReference type="Gene3D" id="3.60.15.10">
    <property type="entry name" value="Ribonuclease Z/Hydroxyacylglutathione hydrolase-like"/>
    <property type="match status" value="1"/>
</dbReference>
<evidence type="ECO:0000256" key="5">
    <source>
        <dbReference type="SAM" id="MobiDB-lite"/>
    </source>
</evidence>
<dbReference type="Pfam" id="PF07521">
    <property type="entry name" value="RMMBL"/>
    <property type="match status" value="1"/>
</dbReference>
<dbReference type="PANTHER" id="PTHR45922:SF1">
    <property type="entry name" value="CLEAVAGE AND POLYADENYLATION SPECIFICITY FACTOR SUBUNIT 2"/>
    <property type="match status" value="1"/>
</dbReference>
<reference evidence="7 8" key="1">
    <citation type="submission" date="2024-03" db="EMBL/GenBank/DDBJ databases">
        <title>Genome-scale model development and genomic sequencing of the oleaginous clade Lipomyces.</title>
        <authorList>
            <consortium name="Lawrence Berkeley National Laboratory"/>
            <person name="Czajka J.J."/>
            <person name="Han Y."/>
            <person name="Kim J."/>
            <person name="Mondo S.J."/>
            <person name="Hofstad B.A."/>
            <person name="Robles A."/>
            <person name="Haridas S."/>
            <person name="Riley R."/>
            <person name="LaButti K."/>
            <person name="Pangilinan J."/>
            <person name="Andreopoulos W."/>
            <person name="Lipzen A."/>
            <person name="Yan J."/>
            <person name="Wang M."/>
            <person name="Ng V."/>
            <person name="Grigoriev I.V."/>
            <person name="Spatafora J.W."/>
            <person name="Magnuson J.K."/>
            <person name="Baker S.E."/>
            <person name="Pomraning K.R."/>
        </authorList>
    </citation>
    <scope>NUCLEOTIDE SEQUENCE [LARGE SCALE GENOMIC DNA]</scope>
    <source>
        <strain evidence="7 8">Phaff 52-87</strain>
    </source>
</reference>
<proteinExistence type="inferred from homology"/>
<keyword evidence="4" id="KW-0694">RNA-binding</keyword>
<protein>
    <recommendedName>
        <fullName evidence="4">Cleavage and polyadenylation specificity factor subunit 2</fullName>
    </recommendedName>
    <alternativeName>
        <fullName evidence="4">Cleavage and polyadenylation specificity factor 100 kDa subunit</fullName>
    </alternativeName>
</protein>
<evidence type="ECO:0000259" key="6">
    <source>
        <dbReference type="SMART" id="SM01027"/>
    </source>
</evidence>
<feature type="compositionally biased region" description="Acidic residues" evidence="5">
    <location>
        <begin position="732"/>
        <end position="745"/>
    </location>
</feature>
<keyword evidence="2 4" id="KW-0507">mRNA processing</keyword>
<dbReference type="RefSeq" id="XP_064771336.1">
    <property type="nucleotide sequence ID" value="XM_064915123.1"/>
</dbReference>
<evidence type="ECO:0000256" key="1">
    <source>
        <dbReference type="ARBA" id="ARBA00004123"/>
    </source>
</evidence>
<dbReference type="InterPro" id="IPR036866">
    <property type="entry name" value="RibonucZ/Hydroxyglut_hydro"/>
</dbReference>
<dbReference type="Pfam" id="PF13299">
    <property type="entry name" value="CPSF100_C"/>
    <property type="match status" value="1"/>
</dbReference>
<dbReference type="InterPro" id="IPR027075">
    <property type="entry name" value="CPSF2"/>
</dbReference>
<feature type="region of interest" description="Disordered" evidence="5">
    <location>
        <begin position="730"/>
        <end position="760"/>
    </location>
</feature>
<name>A0ABR1FFT6_9ASCO</name>
<dbReference type="Proteomes" id="UP001498771">
    <property type="component" value="Unassembled WGS sequence"/>
</dbReference>
<dbReference type="InterPro" id="IPR025069">
    <property type="entry name" value="Cpsf2_C"/>
</dbReference>
<dbReference type="SUPFAM" id="SSF56281">
    <property type="entry name" value="Metallo-hydrolase/oxidoreductase"/>
    <property type="match status" value="1"/>
</dbReference>
<organism evidence="7 8">
    <name type="scientific">Myxozyma melibiosi</name>
    <dbReference type="NCBI Taxonomy" id="54550"/>
    <lineage>
        <taxon>Eukaryota</taxon>
        <taxon>Fungi</taxon>
        <taxon>Dikarya</taxon>
        <taxon>Ascomycota</taxon>
        <taxon>Saccharomycotina</taxon>
        <taxon>Lipomycetes</taxon>
        <taxon>Lipomycetales</taxon>
        <taxon>Lipomycetaceae</taxon>
        <taxon>Myxozyma</taxon>
    </lineage>
</organism>
<evidence type="ECO:0000313" key="8">
    <source>
        <dbReference type="Proteomes" id="UP001498771"/>
    </source>
</evidence>
<gene>
    <name evidence="7" type="ORF">BZA70DRAFT_44341</name>
</gene>
<sequence length="854" mass="94060">MFTFVPLVGESATPSRTLASQSLLTFDSNVRVLIDVGWDDQMTESMLSELERLTPTIDLILLTHATFSHIGAYAYACKRFPGFDSIPVYATLPVINMGRMATIDAYTTAWFTTSPASEASSTAAAAAAADVAPSAVDTTIRVSDIDAIFDKIQSLKYSQQLSLSAKLSSLRITAHNAGHSLGGTLWRLQYGQEDVVYAVDWNHAVERHLNSSALLTAPDQLGRPTALICGARTGLAIKGREEMLISAILRSLDRGGDVILPTSTSARALELCLLLDAVWSERRLREPLLFVSRVGSRTLAYARSMLEWMSPAMVREWEDKGSSPFTFKYLRVVATEEEARAVRGPKVVLASGQGLEWGVSRSAFADICEDERSMTIFTQGVDQTSFGGEVLAAWNASAAAEGKMAEHGDEAATDARGGPVYTRIQLRRELEIRKSVPLQGEELERYISQEKARKALADRQSAIELKNRTILDQEAFDESESSESESEDEVEIDEDEEAAADAATDIGVLVLSQDNRVYDYDVRHAKGLKNKMFPYIPKRVRRDPYGEVIKIEDYVRAEERDDVRMEDANGGEDGGKGGLGKIGMKRKWTQERAEEEERTVVIPSKTVSERRVVNVRCEVTYIEYEGLADARSFQMIIPQVQPRKLIFISGSLEQADGLAVAMRNAGIQDIYVPASGKPLNLSMDANAYMVTLSWDLARQLKWQSTAAGEYTVAQVRSKVAITTNAIATPAVEESEAAMEEDGEGEEKEKEGGDEPPSSSTTEIILNALTTKQELAEAAAQSKSAFVGDVRLAELRRKLVSEGLHAEFRGEGVLLCERKIAVRKLANDKVIIEGSVSKEFYRIRRIVDSFMARVV</sequence>
<dbReference type="GeneID" id="90040635"/>
<evidence type="ECO:0000256" key="3">
    <source>
        <dbReference type="ARBA" id="ARBA00023242"/>
    </source>
</evidence>
<accession>A0ABR1FFT6</accession>
<evidence type="ECO:0000256" key="2">
    <source>
        <dbReference type="ARBA" id="ARBA00022664"/>
    </source>
</evidence>
<evidence type="ECO:0000256" key="4">
    <source>
        <dbReference type="RuleBase" id="RU365006"/>
    </source>
</evidence>
<dbReference type="CDD" id="cd16293">
    <property type="entry name" value="CPSF2-like_MBL-fold"/>
    <property type="match status" value="1"/>
</dbReference>
<keyword evidence="3 4" id="KW-0539">Nucleus</keyword>
<feature type="domain" description="Beta-Casp" evidence="6">
    <location>
        <begin position="268"/>
        <end position="390"/>
    </location>
</feature>
<keyword evidence="8" id="KW-1185">Reference proteome</keyword>